<name>A0A6B0RGM6_9CETA</name>
<evidence type="ECO:0000256" key="1">
    <source>
        <dbReference type="SAM" id="MobiDB-lite"/>
    </source>
</evidence>
<organism evidence="2 3">
    <name type="scientific">Bos mutus</name>
    <name type="common">wild yak</name>
    <dbReference type="NCBI Taxonomy" id="72004"/>
    <lineage>
        <taxon>Eukaryota</taxon>
        <taxon>Metazoa</taxon>
        <taxon>Chordata</taxon>
        <taxon>Craniata</taxon>
        <taxon>Vertebrata</taxon>
        <taxon>Euteleostomi</taxon>
        <taxon>Mammalia</taxon>
        <taxon>Eutheria</taxon>
        <taxon>Laurasiatheria</taxon>
        <taxon>Artiodactyla</taxon>
        <taxon>Ruminantia</taxon>
        <taxon>Pecora</taxon>
        <taxon>Bovidae</taxon>
        <taxon>Bovinae</taxon>
        <taxon>Bos</taxon>
    </lineage>
</organism>
<keyword evidence="3" id="KW-1185">Reference proteome</keyword>
<reference evidence="2" key="1">
    <citation type="submission" date="2019-10" db="EMBL/GenBank/DDBJ databases">
        <title>The sequence and de novo assembly of the wild yak genome.</title>
        <authorList>
            <person name="Liu Y."/>
        </authorList>
    </citation>
    <scope>NUCLEOTIDE SEQUENCE [LARGE SCALE GENOMIC DNA]</scope>
    <source>
        <strain evidence="2">WY2019</strain>
    </source>
</reference>
<dbReference type="EMBL" id="VBQZ03000040">
    <property type="protein sequence ID" value="MXQ87817.1"/>
    <property type="molecule type" value="Genomic_DNA"/>
</dbReference>
<feature type="compositionally biased region" description="Basic and acidic residues" evidence="1">
    <location>
        <begin position="10"/>
        <end position="25"/>
    </location>
</feature>
<protein>
    <submittedName>
        <fullName evidence="2">Uncharacterized protein</fullName>
    </submittedName>
</protein>
<evidence type="ECO:0000313" key="3">
    <source>
        <dbReference type="Proteomes" id="UP000322234"/>
    </source>
</evidence>
<feature type="region of interest" description="Disordered" evidence="1">
    <location>
        <begin position="1"/>
        <end position="25"/>
    </location>
</feature>
<proteinExistence type="predicted"/>
<dbReference type="Proteomes" id="UP000322234">
    <property type="component" value="Unassembled WGS sequence"/>
</dbReference>
<comment type="caution">
    <text evidence="2">The sequence shown here is derived from an EMBL/GenBank/DDBJ whole genome shotgun (WGS) entry which is preliminary data.</text>
</comment>
<evidence type="ECO:0000313" key="2">
    <source>
        <dbReference type="EMBL" id="MXQ87817.1"/>
    </source>
</evidence>
<gene>
    <name evidence="2" type="ORF">E5288_WYG018126</name>
</gene>
<sequence length="152" mass="16846">MRHIISSAPVEERSETETEPRGEQSQLVKRDWGLFTRHQQLSHGALGLFRSVCVCLSLPPSFSLYHHLSPNVSGGVQDLIWTVESAFRQNIFSPVLLPIMSKDILPNGSHINTTPLCTSPELNECYVTDVPQTRTQSAKTQPIALARGPVSK</sequence>
<dbReference type="AlphaFoldDB" id="A0A6B0RGM6"/>
<accession>A0A6B0RGM6</accession>